<dbReference type="EMBL" id="JAXCEI010000002">
    <property type="protein sequence ID" value="MFA1538507.1"/>
    <property type="molecule type" value="Genomic_DNA"/>
</dbReference>
<reference evidence="1 2" key="1">
    <citation type="submission" date="2023-11" db="EMBL/GenBank/DDBJ databases">
        <title>Actinomadura monticuli sp. nov., isolated from volcanic ash.</title>
        <authorList>
            <person name="Lee S.D."/>
            <person name="Yang H."/>
            <person name="Kim I.S."/>
        </authorList>
    </citation>
    <scope>NUCLEOTIDE SEQUENCE [LARGE SCALE GENOMIC DNA]</scope>
    <source>
        <strain evidence="1 2">DLS-62</strain>
    </source>
</reference>
<evidence type="ECO:0000313" key="1">
    <source>
        <dbReference type="EMBL" id="MFA1538507.1"/>
    </source>
</evidence>
<evidence type="ECO:0008006" key="3">
    <source>
        <dbReference type="Google" id="ProtNLM"/>
    </source>
</evidence>
<sequence>MSLAVRRTWRRLVQTYTALCARDDAAKHGVTIPSGVWACVRCHEPHLELSALQHHLRTEHPGATAG</sequence>
<gene>
    <name evidence="1" type="ORF">SM611_06145</name>
</gene>
<evidence type="ECO:0000313" key="2">
    <source>
        <dbReference type="Proteomes" id="UP001569963"/>
    </source>
</evidence>
<organism evidence="1 2">
    <name type="scientific">Actinomadura monticuli</name>
    <dbReference type="NCBI Taxonomy" id="3097367"/>
    <lineage>
        <taxon>Bacteria</taxon>
        <taxon>Bacillati</taxon>
        <taxon>Actinomycetota</taxon>
        <taxon>Actinomycetes</taxon>
        <taxon>Streptosporangiales</taxon>
        <taxon>Thermomonosporaceae</taxon>
        <taxon>Actinomadura</taxon>
    </lineage>
</organism>
<keyword evidence="2" id="KW-1185">Reference proteome</keyword>
<comment type="caution">
    <text evidence="1">The sequence shown here is derived from an EMBL/GenBank/DDBJ whole genome shotgun (WGS) entry which is preliminary data.</text>
</comment>
<proteinExistence type="predicted"/>
<protein>
    <recommendedName>
        <fullName evidence="3">C2H2-type domain-containing protein</fullName>
    </recommendedName>
</protein>
<name>A0ABV4Q5T6_9ACTN</name>
<dbReference type="Proteomes" id="UP001569963">
    <property type="component" value="Unassembled WGS sequence"/>
</dbReference>
<dbReference type="RefSeq" id="WP_371947900.1">
    <property type="nucleotide sequence ID" value="NZ_JAXCEI010000002.1"/>
</dbReference>
<accession>A0ABV4Q5T6</accession>